<sequence>MAWAWPMNLAHSHGTWDSTPMRARTSSPRLVSWVDSVVMDRGHNRARVAAR</sequence>
<evidence type="ECO:0000313" key="2">
    <source>
        <dbReference type="Proteomes" id="UP000046680"/>
    </source>
</evidence>
<reference evidence="1 2" key="1">
    <citation type="submission" date="2015-03" db="EMBL/GenBank/DDBJ databases">
        <authorList>
            <consortium name="Pathogen Informatics"/>
        </authorList>
    </citation>
    <scope>NUCLEOTIDE SEQUENCE [LARGE SCALE GENOMIC DNA]</scope>
    <source>
        <strain evidence="1 2">C09601061</strain>
    </source>
</reference>
<proteinExistence type="predicted"/>
<name>A0A654U3P1_MYCTX</name>
<organism evidence="1 2">
    <name type="scientific">Mycobacterium tuberculosis</name>
    <dbReference type="NCBI Taxonomy" id="1773"/>
    <lineage>
        <taxon>Bacteria</taxon>
        <taxon>Bacillati</taxon>
        <taxon>Actinomycetota</taxon>
        <taxon>Actinomycetes</taxon>
        <taxon>Mycobacteriales</taxon>
        <taxon>Mycobacteriaceae</taxon>
        <taxon>Mycobacterium</taxon>
        <taxon>Mycobacterium tuberculosis complex</taxon>
    </lineage>
</organism>
<accession>A0A654U3P1</accession>
<dbReference type="Proteomes" id="UP000046680">
    <property type="component" value="Unassembled WGS sequence"/>
</dbReference>
<dbReference type="EMBL" id="CGCX01001383">
    <property type="protein sequence ID" value="CFR93763.1"/>
    <property type="molecule type" value="Genomic_DNA"/>
</dbReference>
<dbReference type="AlphaFoldDB" id="A0A654U3P1"/>
<evidence type="ECO:0000313" key="1">
    <source>
        <dbReference type="EMBL" id="CFR93763.1"/>
    </source>
</evidence>
<gene>
    <name evidence="1" type="ORF">ERS007657_03098</name>
</gene>
<protein>
    <submittedName>
        <fullName evidence="1">Uncharacterized protein</fullName>
    </submittedName>
</protein>